<dbReference type="Proteomes" id="UP001163321">
    <property type="component" value="Chromosome 13"/>
</dbReference>
<gene>
    <name evidence="1" type="ORF">PsorP6_013280</name>
</gene>
<name>A0ACC0WEK5_9STRA</name>
<protein>
    <submittedName>
        <fullName evidence="1">Uncharacterized protein</fullName>
    </submittedName>
</protein>
<keyword evidence="2" id="KW-1185">Reference proteome</keyword>
<proteinExistence type="predicted"/>
<organism evidence="1 2">
    <name type="scientific">Peronosclerospora sorghi</name>
    <dbReference type="NCBI Taxonomy" id="230839"/>
    <lineage>
        <taxon>Eukaryota</taxon>
        <taxon>Sar</taxon>
        <taxon>Stramenopiles</taxon>
        <taxon>Oomycota</taxon>
        <taxon>Peronosporomycetes</taxon>
        <taxon>Peronosporales</taxon>
        <taxon>Peronosporaceae</taxon>
        <taxon>Peronosclerospora</taxon>
    </lineage>
</organism>
<sequence>MFSVYRLGACWVVTIACIPQALVMGMVFTKIVAIDVVIVMLTAITQSTIFALVVPIIVHVFGTSAHVGMYVGAVNSANCLEQLLNFVVGAALVETSLGYALPAFVRGALSCSDAVIFSEPYELTCI</sequence>
<evidence type="ECO:0000313" key="2">
    <source>
        <dbReference type="Proteomes" id="UP001163321"/>
    </source>
</evidence>
<evidence type="ECO:0000313" key="1">
    <source>
        <dbReference type="EMBL" id="KAI9917189.1"/>
    </source>
</evidence>
<reference evidence="1 2" key="1">
    <citation type="journal article" date="2022" name="bioRxiv">
        <title>The genome of the oomycete Peronosclerospora sorghi, a cosmopolitan pathogen of maize and sorghum, is inflated with dispersed pseudogenes.</title>
        <authorList>
            <person name="Fletcher K."/>
            <person name="Martin F."/>
            <person name="Isakeit T."/>
            <person name="Cavanaugh K."/>
            <person name="Magill C."/>
            <person name="Michelmore R."/>
        </authorList>
    </citation>
    <scope>NUCLEOTIDE SEQUENCE [LARGE SCALE GENOMIC DNA]</scope>
    <source>
        <strain evidence="1">P6</strain>
    </source>
</reference>
<accession>A0ACC0WEK5</accession>
<comment type="caution">
    <text evidence="1">The sequence shown here is derived from an EMBL/GenBank/DDBJ whole genome shotgun (WGS) entry which is preliminary data.</text>
</comment>
<dbReference type="EMBL" id="CM047592">
    <property type="protein sequence ID" value="KAI9917189.1"/>
    <property type="molecule type" value="Genomic_DNA"/>
</dbReference>